<evidence type="ECO:0008006" key="3">
    <source>
        <dbReference type="Google" id="ProtNLM"/>
    </source>
</evidence>
<reference evidence="1 2" key="1">
    <citation type="submission" date="2023-07" db="EMBL/GenBank/DDBJ databases">
        <title>Sorghum-associated microbial communities from plants grown in Nebraska, USA.</title>
        <authorList>
            <person name="Schachtman D."/>
        </authorList>
    </citation>
    <scope>NUCLEOTIDE SEQUENCE [LARGE SCALE GENOMIC DNA]</scope>
    <source>
        <strain evidence="1 2">BE107</strain>
    </source>
</reference>
<gene>
    <name evidence="1" type="ORF">J2W94_001078</name>
</gene>
<evidence type="ECO:0000313" key="2">
    <source>
        <dbReference type="Proteomes" id="UP001254759"/>
    </source>
</evidence>
<proteinExistence type="predicted"/>
<organism evidence="1 2">
    <name type="scientific">Pseudoxanthomonas sacheonensis</name>
    <dbReference type="NCBI Taxonomy" id="443615"/>
    <lineage>
        <taxon>Bacteria</taxon>
        <taxon>Pseudomonadati</taxon>
        <taxon>Pseudomonadota</taxon>
        <taxon>Gammaproteobacteria</taxon>
        <taxon>Lysobacterales</taxon>
        <taxon>Lysobacteraceae</taxon>
        <taxon>Pseudoxanthomonas</taxon>
    </lineage>
</organism>
<keyword evidence="2" id="KW-1185">Reference proteome</keyword>
<protein>
    <recommendedName>
        <fullName evidence="3">CYTH domain-containing protein</fullName>
    </recommendedName>
</protein>
<name>A0ABU1RRT6_9GAMM</name>
<comment type="caution">
    <text evidence="1">The sequence shown here is derived from an EMBL/GenBank/DDBJ whole genome shotgun (WGS) entry which is preliminary data.</text>
</comment>
<evidence type="ECO:0000313" key="1">
    <source>
        <dbReference type="EMBL" id="MDR6840814.1"/>
    </source>
</evidence>
<accession>A0ABU1RRT6</accession>
<dbReference type="Proteomes" id="UP001254759">
    <property type="component" value="Unassembled WGS sequence"/>
</dbReference>
<sequence length="287" mass="32560">MDTTLTPDSSVYRILYFEEIYPSRAAEEQAEKSKLAAFGTLARLNPLNRPKAETVKLSKWELRYEPFWHLVARREIDYLHEAVYPVQITNPYARKVEIAGSSFEIVPNSGSKPRIDVQLQEFCHRKIDAVVHQDGLKRGIKPAKLQGYIDRYKATERAQLDMDGTIPPQLPFNAAVQIVKAKLAAEPIDAHSIQSDTVEFTTAHLYFRPVFAFEYNWNNKLGVIEIDGLTGEVIENGEWFREKVDIVMSREMMFELGAEVASAVVPGSGYAVKLLNKVTQEKPKANM</sequence>
<dbReference type="EMBL" id="JAVDTT010000001">
    <property type="protein sequence ID" value="MDR6840814.1"/>
    <property type="molecule type" value="Genomic_DNA"/>
</dbReference>
<dbReference type="RefSeq" id="WP_310090889.1">
    <property type="nucleotide sequence ID" value="NZ_JAVDTT010000001.1"/>
</dbReference>